<keyword evidence="2" id="KW-1185">Reference proteome</keyword>
<proteinExistence type="predicted"/>
<name>A0A0V1GAI1_9BILA</name>
<evidence type="ECO:0000313" key="2">
    <source>
        <dbReference type="Proteomes" id="UP000055024"/>
    </source>
</evidence>
<comment type="caution">
    <text evidence="1">The sequence shown here is derived from an EMBL/GenBank/DDBJ whole genome shotgun (WGS) entry which is preliminary data.</text>
</comment>
<dbReference type="Proteomes" id="UP000055024">
    <property type="component" value="Unassembled WGS sequence"/>
</dbReference>
<reference evidence="1 2" key="1">
    <citation type="submission" date="2015-01" db="EMBL/GenBank/DDBJ databases">
        <title>Evolution of Trichinella species and genotypes.</title>
        <authorList>
            <person name="Korhonen P.K."/>
            <person name="Edoardo P."/>
            <person name="Giuseppe L.R."/>
            <person name="Gasser R.B."/>
        </authorList>
    </citation>
    <scope>NUCLEOTIDE SEQUENCE [LARGE SCALE GENOMIC DNA]</scope>
    <source>
        <strain evidence="1">ISS1029</strain>
    </source>
</reference>
<accession>A0A0V1GAI1</accession>
<organism evidence="1 2">
    <name type="scientific">Trichinella zimbabwensis</name>
    <dbReference type="NCBI Taxonomy" id="268475"/>
    <lineage>
        <taxon>Eukaryota</taxon>
        <taxon>Metazoa</taxon>
        <taxon>Ecdysozoa</taxon>
        <taxon>Nematoda</taxon>
        <taxon>Enoplea</taxon>
        <taxon>Dorylaimia</taxon>
        <taxon>Trichinellida</taxon>
        <taxon>Trichinellidae</taxon>
        <taxon>Trichinella</taxon>
    </lineage>
</organism>
<dbReference type="EMBL" id="JYDP01004041">
    <property type="protein sequence ID" value="KRY95216.1"/>
    <property type="molecule type" value="Genomic_DNA"/>
</dbReference>
<gene>
    <name evidence="1" type="ORF">T11_14665</name>
</gene>
<sequence>MNFEVLLFSVQSNSSHHIMLLLPVRQLYFLSK</sequence>
<evidence type="ECO:0000313" key="1">
    <source>
        <dbReference type="EMBL" id="KRY95216.1"/>
    </source>
</evidence>
<dbReference type="AlphaFoldDB" id="A0A0V1GAI1"/>
<protein>
    <submittedName>
        <fullName evidence="1">Uncharacterized protein</fullName>
    </submittedName>
</protein>